<gene>
    <name evidence="1" type="ORF">LOK49_LG05G02420</name>
</gene>
<name>A0ACC0HMR4_9ERIC</name>
<keyword evidence="2" id="KW-1185">Reference proteome</keyword>
<evidence type="ECO:0000313" key="1">
    <source>
        <dbReference type="EMBL" id="KAI8013356.1"/>
    </source>
</evidence>
<accession>A0ACC0HMR4</accession>
<organism evidence="1 2">
    <name type="scientific">Camellia lanceoleosa</name>
    <dbReference type="NCBI Taxonomy" id="1840588"/>
    <lineage>
        <taxon>Eukaryota</taxon>
        <taxon>Viridiplantae</taxon>
        <taxon>Streptophyta</taxon>
        <taxon>Embryophyta</taxon>
        <taxon>Tracheophyta</taxon>
        <taxon>Spermatophyta</taxon>
        <taxon>Magnoliopsida</taxon>
        <taxon>eudicotyledons</taxon>
        <taxon>Gunneridae</taxon>
        <taxon>Pentapetalae</taxon>
        <taxon>asterids</taxon>
        <taxon>Ericales</taxon>
        <taxon>Theaceae</taxon>
        <taxon>Camellia</taxon>
    </lineage>
</organism>
<dbReference type="Proteomes" id="UP001060215">
    <property type="component" value="Chromosome 4"/>
</dbReference>
<sequence>MKGSKLFVLVIFSATFQYCASDAITTTTSTPPLHKKKKTEAISPNPFGSSTLFPVKGSIQEGYYYTNLRIGKSHKSYSVDSDTGSELTWIICDAYPPPTLKSRKGQSHHDPYKLSRVVISCDDPLCNYVKHPRDDPCRLLSNDNPCPYRIEYGDGSSSTGTLVKDYFHILFTNGSILRSSLVFGCGTYHPPESDPNKELFGDGVLGLANGKLSIVWQLREKGLMLNKIGHCFNSKKDQQGYLFFGDYLDPSSSSSIEWTPMVTLSKDNNHYSPGSADLLFDNKPTSVKNLDIVFDSGATYVVLTSQAYQAALEIVQRNLDRTPLVPVVDAFLEKCWGWGKRIKSISEVKKYFKSMALNFTNARNFVQFQLPTQSYLIISPSGNVCFGISYDSESAGQNIIADIAFQDKLVVYDNERKLIGWASSKCIYPPRVEVDHDQESNGLSSLEDA</sequence>
<protein>
    <submittedName>
        <fullName evidence="1">Aspartic proteinase Asp1</fullName>
    </submittedName>
</protein>
<proteinExistence type="predicted"/>
<evidence type="ECO:0000313" key="2">
    <source>
        <dbReference type="Proteomes" id="UP001060215"/>
    </source>
</evidence>
<reference evidence="1 2" key="1">
    <citation type="journal article" date="2022" name="Plant J.">
        <title>Chromosome-level genome of Camellia lanceoleosa provides a valuable resource for understanding genome evolution and self-incompatibility.</title>
        <authorList>
            <person name="Gong W."/>
            <person name="Xiao S."/>
            <person name="Wang L."/>
            <person name="Liao Z."/>
            <person name="Chang Y."/>
            <person name="Mo W."/>
            <person name="Hu G."/>
            <person name="Li W."/>
            <person name="Zhao G."/>
            <person name="Zhu H."/>
            <person name="Hu X."/>
            <person name="Ji K."/>
            <person name="Xiang X."/>
            <person name="Song Q."/>
            <person name="Yuan D."/>
            <person name="Jin S."/>
            <person name="Zhang L."/>
        </authorList>
    </citation>
    <scope>NUCLEOTIDE SEQUENCE [LARGE SCALE GENOMIC DNA]</scope>
    <source>
        <strain evidence="1">SQ_2022a</strain>
    </source>
</reference>
<comment type="caution">
    <text evidence="1">The sequence shown here is derived from an EMBL/GenBank/DDBJ whole genome shotgun (WGS) entry which is preliminary data.</text>
</comment>
<dbReference type="EMBL" id="CM045761">
    <property type="protein sequence ID" value="KAI8013356.1"/>
    <property type="molecule type" value="Genomic_DNA"/>
</dbReference>